<dbReference type="Gene3D" id="1.10.10.2520">
    <property type="entry name" value="Cell wall hydrolase SleB, domain 1"/>
    <property type="match status" value="1"/>
</dbReference>
<dbReference type="CDD" id="cd00118">
    <property type="entry name" value="LysM"/>
    <property type="match status" value="1"/>
</dbReference>
<gene>
    <name evidence="2" type="ORF">GFC01_12600</name>
</gene>
<dbReference type="SUPFAM" id="SSF54106">
    <property type="entry name" value="LysM domain"/>
    <property type="match status" value="1"/>
</dbReference>
<evidence type="ECO:0000313" key="3">
    <source>
        <dbReference type="Proteomes" id="UP000441717"/>
    </source>
</evidence>
<keyword evidence="3" id="KW-1185">Reference proteome</keyword>
<organism evidence="2 3">
    <name type="scientific">Desulfofundulus thermobenzoicus</name>
    <dbReference type="NCBI Taxonomy" id="29376"/>
    <lineage>
        <taxon>Bacteria</taxon>
        <taxon>Bacillati</taxon>
        <taxon>Bacillota</taxon>
        <taxon>Clostridia</taxon>
        <taxon>Eubacteriales</taxon>
        <taxon>Peptococcaceae</taxon>
        <taxon>Desulfofundulus</taxon>
    </lineage>
</organism>
<proteinExistence type="predicted"/>
<dbReference type="Gene3D" id="3.10.350.10">
    <property type="entry name" value="LysM domain"/>
    <property type="match status" value="1"/>
</dbReference>
<dbReference type="SMART" id="SM00257">
    <property type="entry name" value="LysM"/>
    <property type="match status" value="1"/>
</dbReference>
<dbReference type="OrthoDB" id="9785345at2"/>
<dbReference type="RefSeq" id="WP_152947498.1">
    <property type="nucleotide sequence ID" value="NZ_WHYR01000037.1"/>
</dbReference>
<evidence type="ECO:0000259" key="1">
    <source>
        <dbReference type="PROSITE" id="PS51782"/>
    </source>
</evidence>
<sequence>MGSRLIKIAGLVTILLLLQGVVALQRGYAGEMIAGSPGGAELSDMRHLACYTVRPGDTLISIAQQFDLPVERIMAVNKLTGSTINPGDVLILPDRSYSSIPSVISRGAISREDLLLLARVIHAEARGESFTGQVAVGAVILNRVTSPGFPKTIREVVYQKNKHIYQFSPVADGSINLEPDETAINAAIQALMGCDPTNGALFFYNPRTAADRWIRTLPVVTRIGNHVFATKA</sequence>
<dbReference type="InterPro" id="IPR036779">
    <property type="entry name" value="LysM_dom_sf"/>
</dbReference>
<dbReference type="Pfam" id="PF01476">
    <property type="entry name" value="LysM"/>
    <property type="match status" value="1"/>
</dbReference>
<dbReference type="InterPro" id="IPR018392">
    <property type="entry name" value="LysM"/>
</dbReference>
<reference evidence="2 3" key="1">
    <citation type="submission" date="2019-10" db="EMBL/GenBank/DDBJ databases">
        <title>Comparative genomics of sulfur disproportionating microorganisms.</title>
        <authorList>
            <person name="Ward L.M."/>
            <person name="Bertran E."/>
            <person name="Johnston D."/>
        </authorList>
    </citation>
    <scope>NUCLEOTIDE SEQUENCE [LARGE SCALE GENOMIC DNA]</scope>
    <source>
        <strain evidence="2 3">DSM 14055</strain>
    </source>
</reference>
<comment type="caution">
    <text evidence="2">The sequence shown here is derived from an EMBL/GenBank/DDBJ whole genome shotgun (WGS) entry which is preliminary data.</text>
</comment>
<accession>A0A6N7IU89</accession>
<dbReference type="Proteomes" id="UP000441717">
    <property type="component" value="Unassembled WGS sequence"/>
</dbReference>
<dbReference type="Pfam" id="PF07486">
    <property type="entry name" value="Hydrolase_2"/>
    <property type="match status" value="1"/>
</dbReference>
<feature type="domain" description="LysM" evidence="1">
    <location>
        <begin position="49"/>
        <end position="92"/>
    </location>
</feature>
<evidence type="ECO:0000313" key="2">
    <source>
        <dbReference type="EMBL" id="MQL53079.1"/>
    </source>
</evidence>
<dbReference type="InterPro" id="IPR042047">
    <property type="entry name" value="SleB_dom1"/>
</dbReference>
<dbReference type="EMBL" id="WHYR01000037">
    <property type="protein sequence ID" value="MQL53079.1"/>
    <property type="molecule type" value="Genomic_DNA"/>
</dbReference>
<dbReference type="AlphaFoldDB" id="A0A6N7IU89"/>
<dbReference type="Gene3D" id="6.20.240.60">
    <property type="match status" value="1"/>
</dbReference>
<dbReference type="GO" id="GO:0016787">
    <property type="term" value="F:hydrolase activity"/>
    <property type="evidence" value="ECO:0007669"/>
    <property type="project" value="InterPro"/>
</dbReference>
<dbReference type="PROSITE" id="PS51782">
    <property type="entry name" value="LYSM"/>
    <property type="match status" value="1"/>
</dbReference>
<name>A0A6N7IU89_9FIRM</name>
<dbReference type="InterPro" id="IPR011105">
    <property type="entry name" value="Cell_wall_hydrolase_SleB"/>
</dbReference>
<protein>
    <submittedName>
        <fullName evidence="2">LysM peptidoglycan-binding domain-containing protein</fullName>
    </submittedName>
</protein>